<comment type="similarity">
    <text evidence="6">Belongs to the NnrD/CARKD family.</text>
</comment>
<dbReference type="PROSITE" id="PS51383">
    <property type="entry name" value="YJEF_C_3"/>
    <property type="match status" value="1"/>
</dbReference>
<keyword evidence="5 6" id="KW-0456">Lyase</keyword>
<feature type="binding site" evidence="6">
    <location>
        <position position="234"/>
    </location>
    <ligand>
        <name>AMP</name>
        <dbReference type="ChEBI" id="CHEBI:456215"/>
    </ligand>
</feature>
<dbReference type="EMBL" id="JARUHG010000001">
    <property type="protein sequence ID" value="MDR0182078.1"/>
    <property type="molecule type" value="Genomic_DNA"/>
</dbReference>
<dbReference type="Pfam" id="PF01256">
    <property type="entry name" value="Carb_kinase"/>
    <property type="match status" value="1"/>
</dbReference>
<feature type="binding site" evidence="6">
    <location>
        <position position="168"/>
    </location>
    <ligand>
        <name>(6S)-NADPHX</name>
        <dbReference type="ChEBI" id="CHEBI:64076"/>
    </ligand>
</feature>
<evidence type="ECO:0000256" key="3">
    <source>
        <dbReference type="ARBA" id="ARBA00022857"/>
    </source>
</evidence>
<keyword evidence="1 6" id="KW-0547">Nucleotide-binding</keyword>
<dbReference type="InterPro" id="IPR029056">
    <property type="entry name" value="Ribokinase-like"/>
</dbReference>
<dbReference type="InterPro" id="IPR000631">
    <property type="entry name" value="CARKD"/>
</dbReference>
<dbReference type="EC" id="4.2.1.136" evidence="6"/>
<comment type="function">
    <text evidence="6">Catalyzes the dehydration of the S-form of NAD(P)HX at the expense of ADP, which is converted to AMP. Together with NAD(P)HX epimerase, which catalyzes the epimerization of the S- and R-forms, the enzyme allows the repair of both epimers of NAD(P)HX, a damaged form of NAD(P)H that is a result of enzymatic or heat-dependent hydration.</text>
</comment>
<comment type="catalytic activity">
    <reaction evidence="6">
        <text>(6S)-NADPHX + ADP = AMP + phosphate + NADPH + H(+)</text>
        <dbReference type="Rhea" id="RHEA:32235"/>
        <dbReference type="ChEBI" id="CHEBI:15378"/>
        <dbReference type="ChEBI" id="CHEBI:43474"/>
        <dbReference type="ChEBI" id="CHEBI:57783"/>
        <dbReference type="ChEBI" id="CHEBI:64076"/>
        <dbReference type="ChEBI" id="CHEBI:456215"/>
        <dbReference type="ChEBI" id="CHEBI:456216"/>
        <dbReference type="EC" id="4.2.1.136"/>
    </reaction>
</comment>
<dbReference type="HAMAP" id="MF_01965">
    <property type="entry name" value="NADHX_dehydratase"/>
    <property type="match status" value="1"/>
</dbReference>
<sequence length="295" mass="30312">MTTPRATALASPATPITARLLRRMPLPPCSDVEGKDDRGRVLVVGGSAEIAGAVALSGVAALRTGAGKLQLATASSAAAAMMVAVPEARVIGLDVDGDGRLSDVPQALAEAASRTDALVLGPGMESSDASTRFASALLRHGDAPCVLDAGALAAYDTPRDGPLILTPHAGEMAELTSRSREDVTARAAEVARDFALATRTVMVLKGPTTHVAGRDGTVWRHYSDCPGLATSGSGDVLAGVIAALIARGCTPEQAAVWGVWLHARAGRRAALRIGRLGFLAREVADELPRVLGRYS</sequence>
<evidence type="ECO:0000256" key="4">
    <source>
        <dbReference type="ARBA" id="ARBA00023027"/>
    </source>
</evidence>
<feature type="binding site" evidence="6">
    <location>
        <position position="53"/>
    </location>
    <ligand>
        <name>(6S)-NADPHX</name>
        <dbReference type="ChEBI" id="CHEBI:64076"/>
    </ligand>
</feature>
<dbReference type="PANTHER" id="PTHR12592">
    <property type="entry name" value="ATP-DEPENDENT (S)-NAD(P)H-HYDRATE DEHYDRATASE FAMILY MEMBER"/>
    <property type="match status" value="1"/>
</dbReference>
<comment type="cofactor">
    <cofactor evidence="6">
        <name>Mg(2+)</name>
        <dbReference type="ChEBI" id="CHEBI:18420"/>
    </cofactor>
</comment>
<organism evidence="8 9">
    <name type="scientific">Lysobacter arvi</name>
    <dbReference type="NCBI Taxonomy" id="3038776"/>
    <lineage>
        <taxon>Bacteria</taxon>
        <taxon>Pseudomonadati</taxon>
        <taxon>Pseudomonadota</taxon>
        <taxon>Gammaproteobacteria</taxon>
        <taxon>Lysobacterales</taxon>
        <taxon>Lysobacteraceae</taxon>
        <taxon>Lysobacter</taxon>
    </lineage>
</organism>
<comment type="caution">
    <text evidence="8">The sequence shown here is derived from an EMBL/GenBank/DDBJ whole genome shotgun (WGS) entry which is preliminary data.</text>
</comment>
<proteinExistence type="inferred from homology"/>
<evidence type="ECO:0000256" key="5">
    <source>
        <dbReference type="ARBA" id="ARBA00023239"/>
    </source>
</evidence>
<dbReference type="SUPFAM" id="SSF53613">
    <property type="entry name" value="Ribokinase-like"/>
    <property type="match status" value="1"/>
</dbReference>
<evidence type="ECO:0000256" key="1">
    <source>
        <dbReference type="ARBA" id="ARBA00022741"/>
    </source>
</evidence>
<dbReference type="Proteomes" id="UP001233535">
    <property type="component" value="Unassembled WGS sequence"/>
</dbReference>
<protein>
    <recommendedName>
        <fullName evidence="6">ADP-dependent (S)-NAD(P)H-hydrate dehydratase</fullName>
        <ecNumber evidence="6">4.2.1.136</ecNumber>
    </recommendedName>
    <alternativeName>
        <fullName evidence="6">ADP-dependent NAD(P)HX dehydratase</fullName>
    </alternativeName>
</protein>
<evidence type="ECO:0000259" key="7">
    <source>
        <dbReference type="PROSITE" id="PS51383"/>
    </source>
</evidence>
<feature type="binding site" evidence="6">
    <location>
        <begin position="205"/>
        <end position="209"/>
    </location>
    <ligand>
        <name>AMP</name>
        <dbReference type="ChEBI" id="CHEBI:456215"/>
    </ligand>
</feature>
<dbReference type="CDD" id="cd01171">
    <property type="entry name" value="YXKO-related"/>
    <property type="match status" value="1"/>
</dbReference>
<evidence type="ECO:0000256" key="6">
    <source>
        <dbReference type="HAMAP-Rule" id="MF_01965"/>
    </source>
</evidence>
<feature type="domain" description="YjeF C-terminal" evidence="7">
    <location>
        <begin position="18"/>
        <end position="294"/>
    </location>
</feature>
<dbReference type="Gene3D" id="3.40.1190.20">
    <property type="match status" value="1"/>
</dbReference>
<keyword evidence="4 6" id="KW-0520">NAD</keyword>
<keyword evidence="3 6" id="KW-0521">NADP</keyword>
<name>A0ABU1CAA9_9GAMM</name>
<comment type="subunit">
    <text evidence="6">Homotetramer.</text>
</comment>
<reference evidence="8 9" key="1">
    <citation type="submission" date="2023-04" db="EMBL/GenBank/DDBJ databases">
        <title>Lysobacter sp. strain UC isolated from soil sample.</title>
        <authorList>
            <person name="Choksket S."/>
            <person name="Harshvardhan F."/>
            <person name="Rana R."/>
            <person name="Patil P.B."/>
            <person name="Korpole S."/>
        </authorList>
    </citation>
    <scope>NUCLEOTIDE SEQUENCE [LARGE SCALE GENOMIC DNA]</scope>
    <source>
        <strain evidence="8 9">UC</strain>
    </source>
</reference>
<comment type="catalytic activity">
    <reaction evidence="6">
        <text>(6S)-NADHX + ADP = AMP + phosphate + NADH + H(+)</text>
        <dbReference type="Rhea" id="RHEA:32223"/>
        <dbReference type="ChEBI" id="CHEBI:15378"/>
        <dbReference type="ChEBI" id="CHEBI:43474"/>
        <dbReference type="ChEBI" id="CHEBI:57945"/>
        <dbReference type="ChEBI" id="CHEBI:64074"/>
        <dbReference type="ChEBI" id="CHEBI:456215"/>
        <dbReference type="ChEBI" id="CHEBI:456216"/>
        <dbReference type="EC" id="4.2.1.136"/>
    </reaction>
</comment>
<dbReference type="PANTHER" id="PTHR12592:SF0">
    <property type="entry name" value="ATP-DEPENDENT (S)-NAD(P)H-HYDRATE DEHYDRATASE"/>
    <property type="match status" value="1"/>
</dbReference>
<keyword evidence="2 6" id="KW-0067">ATP-binding</keyword>
<dbReference type="RefSeq" id="WP_309261238.1">
    <property type="nucleotide sequence ID" value="NZ_JARUHG010000001.1"/>
</dbReference>
<evidence type="ECO:0000313" key="9">
    <source>
        <dbReference type="Proteomes" id="UP001233535"/>
    </source>
</evidence>
<evidence type="ECO:0000313" key="8">
    <source>
        <dbReference type="EMBL" id="MDR0182078.1"/>
    </source>
</evidence>
<gene>
    <name evidence="6" type="primary">nnrD</name>
    <name evidence="8" type="ORF">P8609_03720</name>
</gene>
<dbReference type="NCBIfam" id="TIGR00196">
    <property type="entry name" value="yjeF_cterm"/>
    <property type="match status" value="1"/>
</dbReference>
<evidence type="ECO:0000256" key="2">
    <source>
        <dbReference type="ARBA" id="ARBA00022840"/>
    </source>
</evidence>
<accession>A0ABU1CAA9</accession>
<keyword evidence="9" id="KW-1185">Reference proteome</keyword>
<feature type="binding site" evidence="6">
    <location>
        <position position="123"/>
    </location>
    <ligand>
        <name>(6S)-NADPHX</name>
        <dbReference type="ChEBI" id="CHEBI:64076"/>
    </ligand>
</feature>
<feature type="binding site" evidence="6">
    <location>
        <position position="235"/>
    </location>
    <ligand>
        <name>(6S)-NADPHX</name>
        <dbReference type="ChEBI" id="CHEBI:64076"/>
    </ligand>
</feature>